<keyword evidence="7" id="KW-0406">Ion transport</keyword>
<evidence type="ECO:0000256" key="7">
    <source>
        <dbReference type="RuleBase" id="RU367022"/>
    </source>
</evidence>
<dbReference type="EMBL" id="AMZH03003741">
    <property type="protein sequence ID" value="RRT71336.1"/>
    <property type="molecule type" value="Genomic_DNA"/>
</dbReference>
<evidence type="ECO:0000313" key="8">
    <source>
        <dbReference type="EMBL" id="RRT71336.1"/>
    </source>
</evidence>
<dbReference type="InterPro" id="IPR007274">
    <property type="entry name" value="Cop_transporter"/>
</dbReference>
<sequence>MQSTPHAFPKSTLNLAFIFFLHFLNPNNTSDDDDDDVVHTRRIQAMDHGGMGGMSMNNSTMAKRHYTHMTFFWGKNSEILVSGWPGTRGGMYALALLLVFALSFLVEWLNHCRLIRPGTGHVAAGLARTALHAARVGLAYLVMLAVMSFNGGVLIAAVVGHAVGFLLFGSSMFRKTPLQPTDNDGHKGDLPPMAC</sequence>
<evidence type="ECO:0000256" key="6">
    <source>
        <dbReference type="ARBA" id="ARBA00023136"/>
    </source>
</evidence>
<keyword evidence="6 7" id="KW-0472">Membrane</keyword>
<protein>
    <recommendedName>
        <fullName evidence="7">Copper transport protein</fullName>
    </recommendedName>
</protein>
<keyword evidence="5 7" id="KW-0186">Copper</keyword>
<dbReference type="GO" id="GO:0005886">
    <property type="term" value="C:plasma membrane"/>
    <property type="evidence" value="ECO:0007669"/>
    <property type="project" value="TreeGrafter"/>
</dbReference>
<evidence type="ECO:0000256" key="1">
    <source>
        <dbReference type="ARBA" id="ARBA00006921"/>
    </source>
</evidence>
<dbReference type="AlphaFoldDB" id="A0A427A529"/>
<keyword evidence="3 7" id="KW-0187">Copper transport</keyword>
<keyword evidence="4 7" id="KW-1133">Transmembrane helix</keyword>
<evidence type="ECO:0000256" key="4">
    <source>
        <dbReference type="ARBA" id="ARBA00022989"/>
    </source>
</evidence>
<comment type="caution">
    <text evidence="8">The sequence shown here is derived from an EMBL/GenBank/DDBJ whole genome shotgun (WGS) entry which is preliminary data.</text>
</comment>
<gene>
    <name evidence="8" type="ORF">B296_00026440</name>
</gene>
<reference evidence="8 9" key="1">
    <citation type="journal article" date="2014" name="Agronomy (Basel)">
        <title>A Draft Genome Sequence for Ensete ventricosum, the Drought-Tolerant Tree Against Hunger.</title>
        <authorList>
            <person name="Harrison J."/>
            <person name="Moore K.A."/>
            <person name="Paszkiewicz K."/>
            <person name="Jones T."/>
            <person name="Grant M."/>
            <person name="Ambacheew D."/>
            <person name="Muzemil S."/>
            <person name="Studholme D.J."/>
        </authorList>
    </citation>
    <scope>NUCLEOTIDE SEQUENCE [LARGE SCALE GENOMIC DNA]</scope>
</reference>
<organism evidence="8 9">
    <name type="scientific">Ensete ventricosum</name>
    <name type="common">Abyssinian banana</name>
    <name type="synonym">Musa ensete</name>
    <dbReference type="NCBI Taxonomy" id="4639"/>
    <lineage>
        <taxon>Eukaryota</taxon>
        <taxon>Viridiplantae</taxon>
        <taxon>Streptophyta</taxon>
        <taxon>Embryophyta</taxon>
        <taxon>Tracheophyta</taxon>
        <taxon>Spermatophyta</taxon>
        <taxon>Magnoliopsida</taxon>
        <taxon>Liliopsida</taxon>
        <taxon>Zingiberales</taxon>
        <taxon>Musaceae</taxon>
        <taxon>Ensete</taxon>
    </lineage>
</organism>
<dbReference type="Proteomes" id="UP000287651">
    <property type="component" value="Unassembled WGS sequence"/>
</dbReference>
<dbReference type="PANTHER" id="PTHR12483:SF117">
    <property type="entry name" value="COPPER TRANSPORTER 3"/>
    <property type="match status" value="1"/>
</dbReference>
<keyword evidence="2 7" id="KW-0812">Transmembrane</keyword>
<evidence type="ECO:0000256" key="3">
    <source>
        <dbReference type="ARBA" id="ARBA00022796"/>
    </source>
</evidence>
<feature type="transmembrane region" description="Helical" evidence="7">
    <location>
        <begin position="90"/>
        <end position="110"/>
    </location>
</feature>
<keyword evidence="7" id="KW-0813">Transport</keyword>
<evidence type="ECO:0000256" key="5">
    <source>
        <dbReference type="ARBA" id="ARBA00023008"/>
    </source>
</evidence>
<dbReference type="GO" id="GO:0005375">
    <property type="term" value="F:copper ion transmembrane transporter activity"/>
    <property type="evidence" value="ECO:0007669"/>
    <property type="project" value="UniProtKB-UniRule"/>
</dbReference>
<evidence type="ECO:0000256" key="2">
    <source>
        <dbReference type="ARBA" id="ARBA00022692"/>
    </source>
</evidence>
<proteinExistence type="inferred from homology"/>
<comment type="subcellular location">
    <subcellularLocation>
        <location evidence="7">Membrane</location>
        <topology evidence="7">Multi-pass membrane protein</topology>
    </subcellularLocation>
</comment>
<name>A0A427A529_ENSVE</name>
<comment type="similarity">
    <text evidence="1 7">Belongs to the copper transporter (Ctr) (TC 1.A.56) family. SLC31A subfamily.</text>
</comment>
<evidence type="ECO:0000313" key="9">
    <source>
        <dbReference type="Proteomes" id="UP000287651"/>
    </source>
</evidence>
<dbReference type="Pfam" id="PF04145">
    <property type="entry name" value="Ctr"/>
    <property type="match status" value="2"/>
</dbReference>
<accession>A0A427A529</accession>
<feature type="transmembrane region" description="Helical" evidence="7">
    <location>
        <begin position="7"/>
        <end position="24"/>
    </location>
</feature>
<dbReference type="PANTHER" id="PTHR12483">
    <property type="entry name" value="SOLUTE CARRIER FAMILY 31 COPPER TRANSPORTERS"/>
    <property type="match status" value="1"/>
</dbReference>